<organism evidence="10 11">
    <name type="scientific">Trypanosoma congolense (strain IL3000)</name>
    <dbReference type="NCBI Taxonomy" id="1068625"/>
    <lineage>
        <taxon>Eukaryota</taxon>
        <taxon>Discoba</taxon>
        <taxon>Euglenozoa</taxon>
        <taxon>Kinetoplastea</taxon>
        <taxon>Metakinetoplastina</taxon>
        <taxon>Trypanosomatida</taxon>
        <taxon>Trypanosomatidae</taxon>
        <taxon>Trypanosoma</taxon>
        <taxon>Nannomonas</taxon>
    </lineage>
</organism>
<feature type="region of interest" description="Disordered" evidence="8">
    <location>
        <begin position="1"/>
        <end position="20"/>
    </location>
</feature>
<dbReference type="EMBL" id="CAEQ01000507">
    <property type="protein sequence ID" value="CCD11908.1"/>
    <property type="molecule type" value="Genomic_DNA"/>
</dbReference>
<dbReference type="PANTHER" id="PTHR24388">
    <property type="entry name" value="ZINC FINGER PROTEIN"/>
    <property type="match status" value="1"/>
</dbReference>
<evidence type="ECO:0000256" key="1">
    <source>
        <dbReference type="ARBA" id="ARBA00004123"/>
    </source>
</evidence>
<evidence type="ECO:0000256" key="6">
    <source>
        <dbReference type="ARBA" id="ARBA00023242"/>
    </source>
</evidence>
<feature type="compositionally biased region" description="Basic and acidic residues" evidence="8">
    <location>
        <begin position="1"/>
        <end position="10"/>
    </location>
</feature>
<evidence type="ECO:0000256" key="4">
    <source>
        <dbReference type="ARBA" id="ARBA00022771"/>
    </source>
</evidence>
<keyword evidence="3" id="KW-0677">Repeat</keyword>
<evidence type="ECO:0000313" key="11">
    <source>
        <dbReference type="Proteomes" id="UP000000702"/>
    </source>
</evidence>
<reference evidence="11" key="1">
    <citation type="submission" date="2011-07" db="EMBL/GenBank/DDBJ databases">
        <title>Divergent evolution of antigenic variation in African trypanosomes.</title>
        <authorList>
            <person name="Jackson A.P."/>
            <person name="Berry A."/>
            <person name="Allison H.C."/>
            <person name="Burton P."/>
            <person name="Anderson J."/>
            <person name="Aslett M."/>
            <person name="Brown R."/>
            <person name="Corton N."/>
            <person name="Harris D."/>
            <person name="Hauser H."/>
            <person name="Gamble J."/>
            <person name="Gilderthorp R."/>
            <person name="McQuillan J."/>
            <person name="Quail M.A."/>
            <person name="Sanders M."/>
            <person name="Van Tonder A."/>
            <person name="Ginger M.L."/>
            <person name="Donelson J.E."/>
            <person name="Field M.C."/>
            <person name="Barry J.D."/>
            <person name="Berriman M."/>
            <person name="Hertz-Fowler C."/>
        </authorList>
    </citation>
    <scope>NUCLEOTIDE SEQUENCE [LARGE SCALE GENOMIC DNA]</scope>
    <source>
        <strain evidence="11">IL3000</strain>
    </source>
</reference>
<comment type="subcellular location">
    <subcellularLocation>
        <location evidence="1">Nucleus</location>
    </subcellularLocation>
</comment>
<dbReference type="Pfam" id="PF13894">
    <property type="entry name" value="zf-C2H2_4"/>
    <property type="match status" value="2"/>
</dbReference>
<reference evidence="10 11" key="2">
    <citation type="journal article" date="2012" name="Proc. Natl. Acad. Sci. U.S.A.">
        <title>Antigenic diversity is generated by distinct evolutionary mechanisms in African trypanosome species.</title>
        <authorList>
            <person name="Jackson A.P."/>
            <person name="Berry A."/>
            <person name="Aslett M."/>
            <person name="Allison H.C."/>
            <person name="Burton P."/>
            <person name="Vavrova-Anderson J."/>
            <person name="Brown R."/>
            <person name="Browne H."/>
            <person name="Corton N."/>
            <person name="Hauser H."/>
            <person name="Gamble J."/>
            <person name="Gilderthorp R."/>
            <person name="Marcello L."/>
            <person name="McQuillan J."/>
            <person name="Otto T.D."/>
            <person name="Quail M.A."/>
            <person name="Sanders M.J."/>
            <person name="van Tonder A."/>
            <person name="Ginger M.L."/>
            <person name="Field M.C."/>
            <person name="Barry J.D."/>
            <person name="Hertz-Fowler C."/>
            <person name="Berriman M."/>
        </authorList>
    </citation>
    <scope>NUCLEOTIDE SEQUENCE [LARGE SCALE GENOMIC DNA]</scope>
    <source>
        <strain evidence="10 11">IL3000</strain>
    </source>
</reference>
<evidence type="ECO:0000256" key="7">
    <source>
        <dbReference type="PROSITE-ProRule" id="PRU00042"/>
    </source>
</evidence>
<keyword evidence="4 7" id="KW-0863">Zinc-finger</keyword>
<keyword evidence="5" id="KW-0862">Zinc</keyword>
<dbReference type="PANTHER" id="PTHR24388:SF54">
    <property type="entry name" value="PROTEIN ESCARGOT"/>
    <property type="match status" value="1"/>
</dbReference>
<comment type="caution">
    <text evidence="10">The sequence shown here is derived from an EMBL/GenBank/DDBJ whole genome shotgun (WGS) entry which is preliminary data.</text>
</comment>
<feature type="domain" description="C2H2-type" evidence="9">
    <location>
        <begin position="170"/>
        <end position="198"/>
    </location>
</feature>
<evidence type="ECO:0000256" key="3">
    <source>
        <dbReference type="ARBA" id="ARBA00022737"/>
    </source>
</evidence>
<dbReference type="AlphaFoldDB" id="F9W425"/>
<evidence type="ECO:0000256" key="8">
    <source>
        <dbReference type="SAM" id="MobiDB-lite"/>
    </source>
</evidence>
<keyword evidence="2" id="KW-0479">Metal-binding</keyword>
<feature type="region of interest" description="Disordered" evidence="8">
    <location>
        <begin position="117"/>
        <end position="143"/>
    </location>
</feature>
<keyword evidence="11" id="KW-1185">Reference proteome</keyword>
<dbReference type="GO" id="GO:0005634">
    <property type="term" value="C:nucleus"/>
    <property type="evidence" value="ECO:0007669"/>
    <property type="project" value="UniProtKB-SubCell"/>
</dbReference>
<dbReference type="VEuPathDB" id="TriTrypDB:TcIL3000_0_28440"/>
<dbReference type="SMART" id="SM00355">
    <property type="entry name" value="ZnF_C2H2"/>
    <property type="match status" value="3"/>
</dbReference>
<feature type="compositionally biased region" description="Basic and acidic residues" evidence="8">
    <location>
        <begin position="117"/>
        <end position="126"/>
    </location>
</feature>
<dbReference type="PROSITE" id="PS00028">
    <property type="entry name" value="ZINC_FINGER_C2H2_1"/>
    <property type="match status" value="3"/>
</dbReference>
<gene>
    <name evidence="10" type="ORF">TCIL3000_0_28440</name>
</gene>
<dbReference type="GO" id="GO:0000978">
    <property type="term" value="F:RNA polymerase II cis-regulatory region sequence-specific DNA binding"/>
    <property type="evidence" value="ECO:0007669"/>
    <property type="project" value="TreeGrafter"/>
</dbReference>
<dbReference type="Proteomes" id="UP000000702">
    <property type="component" value="Unassembled WGS sequence"/>
</dbReference>
<evidence type="ECO:0000256" key="2">
    <source>
        <dbReference type="ARBA" id="ARBA00022723"/>
    </source>
</evidence>
<dbReference type="SUPFAM" id="SSF57667">
    <property type="entry name" value="beta-beta-alpha zinc fingers"/>
    <property type="match status" value="1"/>
</dbReference>
<dbReference type="Gene3D" id="3.30.160.60">
    <property type="entry name" value="Classic Zinc Finger"/>
    <property type="match status" value="2"/>
</dbReference>
<evidence type="ECO:0000313" key="10">
    <source>
        <dbReference type="EMBL" id="CCD11908.1"/>
    </source>
</evidence>
<dbReference type="GO" id="GO:0008270">
    <property type="term" value="F:zinc ion binding"/>
    <property type="evidence" value="ECO:0007669"/>
    <property type="project" value="UniProtKB-KW"/>
</dbReference>
<keyword evidence="6" id="KW-0539">Nucleus</keyword>
<evidence type="ECO:0000259" key="9">
    <source>
        <dbReference type="PROSITE" id="PS50157"/>
    </source>
</evidence>
<feature type="compositionally biased region" description="Acidic residues" evidence="8">
    <location>
        <begin position="129"/>
        <end position="143"/>
    </location>
</feature>
<dbReference type="PROSITE" id="PS50157">
    <property type="entry name" value="ZINC_FINGER_C2H2_2"/>
    <property type="match status" value="2"/>
</dbReference>
<protein>
    <submittedName>
        <fullName evidence="10">WGS project CAEQ00000000 data, annotated contig 1139</fullName>
    </submittedName>
</protein>
<feature type="domain" description="C2H2-type" evidence="9">
    <location>
        <begin position="208"/>
        <end position="236"/>
    </location>
</feature>
<evidence type="ECO:0000256" key="5">
    <source>
        <dbReference type="ARBA" id="ARBA00022833"/>
    </source>
</evidence>
<dbReference type="InterPro" id="IPR013087">
    <property type="entry name" value="Znf_C2H2_type"/>
</dbReference>
<accession>F9W425</accession>
<dbReference type="InterPro" id="IPR050527">
    <property type="entry name" value="Snail/Krueppel_Znf"/>
</dbReference>
<sequence length="279" mass="33359">MTDVSDETKNDVGTNNEVDRLKKQPVDWENLVVEWRKREDQLSRRKRLYEEQAGDMNWVREAYMVFLELAEKVARLLNDSDGKAEKGSLVELEEKMKEGLRKWPEYLETKKNHWKSRLEEQKKETGGDAVEEELREQEDEADELEEELETIERKIKKVIDPVFLFESRPYVCPYCDRKYVSVGWLKRHVRREHAGQTVPDIDEDRVRFKCPHCCKTYKTQGWLNRHLEEKHAEKEDPGEPESDSDEDCVKLRCPYCIKTYTKMGWLRRHLQEEHAKDTL</sequence>
<dbReference type="InterPro" id="IPR036236">
    <property type="entry name" value="Znf_C2H2_sf"/>
</dbReference>
<dbReference type="GO" id="GO:0000981">
    <property type="term" value="F:DNA-binding transcription factor activity, RNA polymerase II-specific"/>
    <property type="evidence" value="ECO:0007669"/>
    <property type="project" value="TreeGrafter"/>
</dbReference>
<proteinExistence type="predicted"/>
<name>F9W425_TRYCI</name>